<dbReference type="EMBL" id="JAAIFS010000002">
    <property type="protein sequence ID" value="NEV86629.1"/>
    <property type="molecule type" value="Genomic_DNA"/>
</dbReference>
<dbReference type="Pfam" id="PF13581">
    <property type="entry name" value="HATPase_c_2"/>
    <property type="match status" value="1"/>
</dbReference>
<dbReference type="GO" id="GO:0004674">
    <property type="term" value="F:protein serine/threonine kinase activity"/>
    <property type="evidence" value="ECO:0007669"/>
    <property type="project" value="UniProtKB-KW"/>
</dbReference>
<comment type="caution">
    <text evidence="3">The sequence shown here is derived from an EMBL/GenBank/DDBJ whole genome shotgun (WGS) entry which is preliminary data.</text>
</comment>
<evidence type="ECO:0000259" key="2">
    <source>
        <dbReference type="Pfam" id="PF13581"/>
    </source>
</evidence>
<dbReference type="SUPFAM" id="SSF55874">
    <property type="entry name" value="ATPase domain of HSP90 chaperone/DNA topoisomerase II/histidine kinase"/>
    <property type="match status" value="1"/>
</dbReference>
<protein>
    <submittedName>
        <fullName evidence="3">ATP-binding protein</fullName>
    </submittedName>
</protein>
<feature type="domain" description="Histidine kinase/HSP90-like ATPase" evidence="2">
    <location>
        <begin position="17"/>
        <end position="122"/>
    </location>
</feature>
<dbReference type="InterPro" id="IPR003594">
    <property type="entry name" value="HATPase_dom"/>
</dbReference>
<keyword evidence="1" id="KW-0723">Serine/threonine-protein kinase</keyword>
<accession>A0A6B3QEQ9</accession>
<keyword evidence="3" id="KW-0067">ATP-binding</keyword>
<reference evidence="3" key="1">
    <citation type="journal article" date="2020" name="Microorganisms">
        <title>Isolation, Genomic and Metabolomic Characterization of Streptomyces tendae VITAKN with Quorum Sensing Inhibitory Activity from Southern India.</title>
        <authorList>
            <person name="Ishaque N.M."/>
            <person name="Burgsdorf I."/>
            <person name="Limlingan Malit J.J."/>
            <person name="Saha S."/>
            <person name="Teta R."/>
            <person name="Ewe D."/>
            <person name="Kannabiran K."/>
            <person name="Hrouzek P."/>
            <person name="Steindler L."/>
            <person name="Costantino V."/>
            <person name="Saurav K."/>
        </authorList>
    </citation>
    <scope>NUCLEOTIDE SEQUENCE</scope>
    <source>
        <strain evidence="3">VITAKN</strain>
    </source>
</reference>
<dbReference type="PANTHER" id="PTHR35526:SF3">
    <property type="entry name" value="ANTI-SIGMA-F FACTOR RSBW"/>
    <property type="match status" value="1"/>
</dbReference>
<dbReference type="PANTHER" id="PTHR35526">
    <property type="entry name" value="ANTI-SIGMA-F FACTOR RSBW-RELATED"/>
    <property type="match status" value="1"/>
</dbReference>
<proteinExistence type="predicted"/>
<dbReference type="InterPro" id="IPR050267">
    <property type="entry name" value="Anti-sigma-factor_SerPK"/>
</dbReference>
<keyword evidence="1" id="KW-0808">Transferase</keyword>
<keyword evidence="3" id="KW-0547">Nucleotide-binding</keyword>
<sequence>MDDALWRPTQPWRLSFLAEADQVWALRRALRIHLEYWGLRELTDAAELCVGELVANVIKHVGPGTPTTLVASRGGFHLRIEVHDPDARALPTLACATLDAEAGRGMALVDAMSDRWGVELTGDRKITWCEFRLDASRVERQHTPGPRLVRVADVLSLYGDSRATSDPIVPGRLATATAEDAAINAIADLLYWFRTQGWDVDDALDRAQSHFEAECEVRLP</sequence>
<dbReference type="InterPro" id="IPR036890">
    <property type="entry name" value="HATPase_C_sf"/>
</dbReference>
<dbReference type="Gene3D" id="3.30.565.10">
    <property type="entry name" value="Histidine kinase-like ATPase, C-terminal domain"/>
    <property type="match status" value="1"/>
</dbReference>
<dbReference type="CDD" id="cd16936">
    <property type="entry name" value="HATPase_RsbW-like"/>
    <property type="match status" value="1"/>
</dbReference>
<keyword evidence="1" id="KW-0418">Kinase</keyword>
<evidence type="ECO:0000256" key="1">
    <source>
        <dbReference type="ARBA" id="ARBA00022527"/>
    </source>
</evidence>
<evidence type="ECO:0000313" key="3">
    <source>
        <dbReference type="EMBL" id="NEV86629.1"/>
    </source>
</evidence>
<dbReference type="GO" id="GO:0005524">
    <property type="term" value="F:ATP binding"/>
    <property type="evidence" value="ECO:0007669"/>
    <property type="project" value="UniProtKB-KW"/>
</dbReference>
<gene>
    <name evidence="3" type="ORF">GUR47_08095</name>
</gene>
<dbReference type="AlphaFoldDB" id="A0A6B3QEQ9"/>
<dbReference type="RefSeq" id="WP_164458055.1">
    <property type="nucleotide sequence ID" value="NZ_JAAIFS010000002.1"/>
</dbReference>
<name>A0A6B3QEQ9_STRTE</name>
<organism evidence="3">
    <name type="scientific">Streptomyces tendae</name>
    <dbReference type="NCBI Taxonomy" id="1932"/>
    <lineage>
        <taxon>Bacteria</taxon>
        <taxon>Bacillati</taxon>
        <taxon>Actinomycetota</taxon>
        <taxon>Actinomycetes</taxon>
        <taxon>Kitasatosporales</taxon>
        <taxon>Streptomycetaceae</taxon>
        <taxon>Streptomyces</taxon>
    </lineage>
</organism>